<protein>
    <submittedName>
        <fullName evidence="2">YezD family protein</fullName>
    </submittedName>
</protein>
<dbReference type="Proteomes" id="UP001165492">
    <property type="component" value="Unassembled WGS sequence"/>
</dbReference>
<reference evidence="2" key="1">
    <citation type="submission" date="2021-11" db="EMBL/GenBank/DDBJ databases">
        <title>Description of a new species Pelosinus isolated from the bottom sediments of Lake Baikal.</title>
        <authorList>
            <person name="Zakharyuk A."/>
        </authorList>
    </citation>
    <scope>NUCLEOTIDE SEQUENCE</scope>
    <source>
        <strain evidence="2">Bkl1</strain>
    </source>
</reference>
<organism evidence="2 4">
    <name type="scientific">Pelosinus baikalensis</name>
    <dbReference type="NCBI Taxonomy" id="2892015"/>
    <lineage>
        <taxon>Bacteria</taxon>
        <taxon>Bacillati</taxon>
        <taxon>Bacillota</taxon>
        <taxon>Negativicutes</taxon>
        <taxon>Selenomonadales</taxon>
        <taxon>Sporomusaceae</taxon>
        <taxon>Pelosinus</taxon>
    </lineage>
</organism>
<proteinExistence type="predicted"/>
<evidence type="ECO:0000313" key="3">
    <source>
        <dbReference type="EMBL" id="MCC5468591.1"/>
    </source>
</evidence>
<keyword evidence="4" id="KW-1185">Reference proteome</keyword>
<comment type="caution">
    <text evidence="2">The sequence shown here is derived from an EMBL/GenBank/DDBJ whole genome shotgun (WGS) entry which is preliminary data.</text>
</comment>
<sequence length="90" mass="10210">MYIHIAWLYPAAFIGCLVGLLVAAMCTAAKRGDQYLKETSMTLSNELIKQIKKAQHQLDSLKFGNVDFIIQNGEVTRVDIRQSIRPEKKE</sequence>
<dbReference type="RefSeq" id="WP_229537451.1">
    <property type="nucleotide sequence ID" value="NZ_JAJHJB010000079.1"/>
</dbReference>
<accession>A0ABS8I1Q2</accession>
<dbReference type="EMBL" id="JAJHJB010000079">
    <property type="protein sequence ID" value="MCC5468572.1"/>
    <property type="molecule type" value="Genomic_DNA"/>
</dbReference>
<evidence type="ECO:0000313" key="4">
    <source>
        <dbReference type="Proteomes" id="UP001165492"/>
    </source>
</evidence>
<dbReference type="EMBL" id="JAJHJB010000080">
    <property type="protein sequence ID" value="MCC5468591.1"/>
    <property type="molecule type" value="Genomic_DNA"/>
</dbReference>
<keyword evidence="1" id="KW-1133">Transmembrane helix</keyword>
<keyword evidence="1" id="KW-0472">Membrane</keyword>
<evidence type="ECO:0000313" key="2">
    <source>
        <dbReference type="EMBL" id="MCC5468572.1"/>
    </source>
</evidence>
<dbReference type="InterPro" id="IPR018743">
    <property type="entry name" value="DUF2292"/>
</dbReference>
<name>A0ABS8I1Q2_9FIRM</name>
<evidence type="ECO:0000256" key="1">
    <source>
        <dbReference type="SAM" id="Phobius"/>
    </source>
</evidence>
<feature type="transmembrane region" description="Helical" evidence="1">
    <location>
        <begin position="6"/>
        <end position="29"/>
    </location>
</feature>
<keyword evidence="1" id="KW-0812">Transmembrane</keyword>
<dbReference type="Pfam" id="PF10055">
    <property type="entry name" value="DUF2292"/>
    <property type="match status" value="1"/>
</dbReference>
<gene>
    <name evidence="2" type="ORF">LMF89_24865</name>
    <name evidence="3" type="ORF">LMF89_24960</name>
</gene>